<reference evidence="4 5" key="1">
    <citation type="submission" date="2020-08" db="EMBL/GenBank/DDBJ databases">
        <title>Sequencing the genomes of 1000 actinobacteria strains.</title>
        <authorList>
            <person name="Klenk H.-P."/>
        </authorList>
    </citation>
    <scope>NUCLEOTIDE SEQUENCE [LARGE SCALE GENOMIC DNA]</scope>
    <source>
        <strain evidence="4 5">DSM 44593</strain>
    </source>
</reference>
<dbReference type="AlphaFoldDB" id="A0A841EG69"/>
<feature type="domain" description="DUF7144" evidence="3">
    <location>
        <begin position="9"/>
        <end position="122"/>
    </location>
</feature>
<feature type="transmembrane region" description="Helical" evidence="2">
    <location>
        <begin position="80"/>
        <end position="96"/>
    </location>
</feature>
<feature type="region of interest" description="Disordered" evidence="1">
    <location>
        <begin position="128"/>
        <end position="197"/>
    </location>
</feature>
<keyword evidence="2" id="KW-0812">Transmembrane</keyword>
<evidence type="ECO:0000313" key="5">
    <source>
        <dbReference type="Proteomes" id="UP000578077"/>
    </source>
</evidence>
<evidence type="ECO:0000256" key="2">
    <source>
        <dbReference type="SAM" id="Phobius"/>
    </source>
</evidence>
<comment type="caution">
    <text evidence="4">The sequence shown here is derived from an EMBL/GenBank/DDBJ whole genome shotgun (WGS) entry which is preliminary data.</text>
</comment>
<dbReference type="EMBL" id="JACHLY010000002">
    <property type="protein sequence ID" value="MBB6001294.1"/>
    <property type="molecule type" value="Genomic_DNA"/>
</dbReference>
<keyword evidence="2" id="KW-1133">Transmembrane helix</keyword>
<protein>
    <recommendedName>
        <fullName evidence="3">DUF7144 domain-containing protein</fullName>
    </recommendedName>
</protein>
<keyword evidence="2" id="KW-0472">Membrane</keyword>
<evidence type="ECO:0000259" key="3">
    <source>
        <dbReference type="Pfam" id="PF23636"/>
    </source>
</evidence>
<proteinExistence type="predicted"/>
<feature type="compositionally biased region" description="Basic and acidic residues" evidence="1">
    <location>
        <begin position="128"/>
        <end position="140"/>
    </location>
</feature>
<feature type="transmembrane region" description="Helical" evidence="2">
    <location>
        <begin position="102"/>
        <end position="122"/>
    </location>
</feature>
<evidence type="ECO:0000313" key="4">
    <source>
        <dbReference type="EMBL" id="MBB6001294.1"/>
    </source>
</evidence>
<accession>A0A841EG69</accession>
<feature type="transmembrane region" description="Helical" evidence="2">
    <location>
        <begin position="52"/>
        <end position="73"/>
    </location>
</feature>
<evidence type="ECO:0000256" key="1">
    <source>
        <dbReference type="SAM" id="MobiDB-lite"/>
    </source>
</evidence>
<dbReference type="Pfam" id="PF23636">
    <property type="entry name" value="DUF7144"/>
    <property type="match status" value="1"/>
</dbReference>
<dbReference type="RefSeq" id="WP_184640463.1">
    <property type="nucleotide sequence ID" value="NZ_BAABKT010000035.1"/>
</dbReference>
<keyword evidence="5" id="KW-1185">Reference proteome</keyword>
<name>A0A841EG69_9ACTN</name>
<gene>
    <name evidence="4" type="ORF">HNR25_005123</name>
</gene>
<sequence length="197" mass="20511">MKRSRANGWGAFAATMLFVAGAVNIVQGAVALFTPEYFVAAEGEILVFDFALWGLVLGTWGIVLVLGGLALLAGRMWARVLAVVVAAVNAFAQLAFVESYPVWSLVAVAVDLLIVYAVTAGWPDRERGGGDAYEAGRADARGAAPGREQEGAGTEGHTGPVADGERAYGGASTQQARQGATERPPGTRPGRHEQPMG</sequence>
<dbReference type="Proteomes" id="UP000578077">
    <property type="component" value="Unassembled WGS sequence"/>
</dbReference>
<organism evidence="4 5">
    <name type="scientific">Streptomonospora salina</name>
    <dbReference type="NCBI Taxonomy" id="104205"/>
    <lineage>
        <taxon>Bacteria</taxon>
        <taxon>Bacillati</taxon>
        <taxon>Actinomycetota</taxon>
        <taxon>Actinomycetes</taxon>
        <taxon>Streptosporangiales</taxon>
        <taxon>Nocardiopsidaceae</taxon>
        <taxon>Streptomonospora</taxon>
    </lineage>
</organism>
<dbReference type="InterPro" id="IPR055568">
    <property type="entry name" value="DUF7144"/>
</dbReference>